<dbReference type="Gene3D" id="3.40.50.1100">
    <property type="match status" value="2"/>
</dbReference>
<keyword evidence="3 5" id="KW-0663">Pyridoxal phosphate</keyword>
<feature type="domain" description="Tryptophan synthase beta chain-like PALP" evidence="6">
    <location>
        <begin position="20"/>
        <end position="292"/>
    </location>
</feature>
<dbReference type="AlphaFoldDB" id="A0A2X2ENZ3"/>
<dbReference type="PANTHER" id="PTHR43780">
    <property type="entry name" value="1-AMINOCYCLOPROPANE-1-CARBOXYLATE DEAMINASE-RELATED"/>
    <property type="match status" value="1"/>
</dbReference>
<evidence type="ECO:0000256" key="2">
    <source>
        <dbReference type="ARBA" id="ARBA00008639"/>
    </source>
</evidence>
<dbReference type="Proteomes" id="UP000626180">
    <property type="component" value="Unassembled WGS sequence"/>
</dbReference>
<proteinExistence type="inferred from homology"/>
<dbReference type="EMBL" id="JADMCD010000002">
    <property type="protein sequence ID" value="MBF8639879.1"/>
    <property type="molecule type" value="Genomic_DNA"/>
</dbReference>
<dbReference type="PIRSF" id="PIRSF006278">
    <property type="entry name" value="ACCD_DCysDesulf"/>
    <property type="match status" value="1"/>
</dbReference>
<keyword evidence="10" id="KW-1185">Reference proteome</keyword>
<feature type="active site" description="Nucleophile" evidence="4">
    <location>
        <position position="68"/>
    </location>
</feature>
<accession>A0A2X2ENZ3</accession>
<dbReference type="PANTHER" id="PTHR43780:SF2">
    <property type="entry name" value="1-AMINOCYCLOPROPANE-1-CARBOXYLATE DEAMINASE-RELATED"/>
    <property type="match status" value="1"/>
</dbReference>
<comment type="similarity">
    <text evidence="2">Belongs to the ACC deaminase/D-cysteine desulfhydrase family.</text>
</comment>
<evidence type="ECO:0000313" key="8">
    <source>
        <dbReference type="EMBL" id="SPZ08330.1"/>
    </source>
</evidence>
<organism evidence="8 9">
    <name type="scientific">Pseudomonas luteola</name>
    <dbReference type="NCBI Taxonomy" id="47886"/>
    <lineage>
        <taxon>Bacteria</taxon>
        <taxon>Pseudomonadati</taxon>
        <taxon>Pseudomonadota</taxon>
        <taxon>Gammaproteobacteria</taxon>
        <taxon>Pseudomonadales</taxon>
        <taxon>Pseudomonadaceae</taxon>
        <taxon>Pseudomonas</taxon>
    </lineage>
</organism>
<evidence type="ECO:0000313" key="7">
    <source>
        <dbReference type="EMBL" id="MBF8639879.1"/>
    </source>
</evidence>
<reference evidence="8 9" key="1">
    <citation type="submission" date="2018-06" db="EMBL/GenBank/DDBJ databases">
        <authorList>
            <consortium name="Pathogen Informatics"/>
            <person name="Doyle S."/>
        </authorList>
    </citation>
    <scope>NUCLEOTIDE SEQUENCE [LARGE SCALE GENOMIC DNA]</scope>
    <source>
        <strain evidence="8 9">NCTC11842</strain>
    </source>
</reference>
<dbReference type="GO" id="GO:0019148">
    <property type="term" value="F:D-cysteine desulfhydrase activity"/>
    <property type="evidence" value="ECO:0007669"/>
    <property type="project" value="TreeGrafter"/>
</dbReference>
<evidence type="ECO:0000259" key="6">
    <source>
        <dbReference type="Pfam" id="PF00291"/>
    </source>
</evidence>
<feature type="modified residue" description="N6-(pyridoxal phosphate)lysine" evidence="5">
    <location>
        <position position="41"/>
    </location>
</feature>
<gene>
    <name evidence="7" type="ORF">IRZ65_04165</name>
    <name evidence="8" type="ORF">NCTC11842_02727</name>
</gene>
<dbReference type="EMBL" id="UAUF01000012">
    <property type="protein sequence ID" value="SPZ08330.1"/>
    <property type="molecule type" value="Genomic_DNA"/>
</dbReference>
<evidence type="ECO:0000256" key="1">
    <source>
        <dbReference type="ARBA" id="ARBA00001933"/>
    </source>
</evidence>
<sequence>MDLLLKSPPLEEVATTWLSKAGVRLALLRLDEVDPLVSGNKSYKLAAYLQQAHIERASGLISLGGPHSNHLHALAATGQRLGLKTVGLLRGEPQSTPTVDDLRKWKMELHWLGYGGYRARRDDEFWGEWLARYPGYLPIPEGGGGSLGMQGCIPLVAYIKTQLNTIGWSDYDALWVAAGTGTTLAGLAVGEAGRHPVIGTLSVPLRYNVPDQVARWVREAGQPDADIRWLDASLGGFARIDAELASFMASFETETQIPLEPLYTGKLLLALRRTVEAGDIPAGQRIIALHTGGLQGRRAMQDNLLKLLKS</sequence>
<comment type="cofactor">
    <cofactor evidence="1">
        <name>pyridoxal 5'-phosphate</name>
        <dbReference type="ChEBI" id="CHEBI:597326"/>
    </cofactor>
</comment>
<protein>
    <submittedName>
        <fullName evidence="8">ACC deaminase/D-cysteine desulfhydrase family protein</fullName>
    </submittedName>
    <submittedName>
        <fullName evidence="7">Pyridoxal-phosphate dependent enzyme</fullName>
    </submittedName>
</protein>
<name>A0A2X2ENZ3_PSELU</name>
<dbReference type="InterPro" id="IPR036052">
    <property type="entry name" value="TrpB-like_PALP_sf"/>
</dbReference>
<evidence type="ECO:0000256" key="3">
    <source>
        <dbReference type="ARBA" id="ARBA00022898"/>
    </source>
</evidence>
<evidence type="ECO:0000313" key="9">
    <source>
        <dbReference type="Proteomes" id="UP000250443"/>
    </source>
</evidence>
<dbReference type="Proteomes" id="UP000250443">
    <property type="component" value="Unassembled WGS sequence"/>
</dbReference>
<evidence type="ECO:0000256" key="4">
    <source>
        <dbReference type="PIRSR" id="PIRSR006278-1"/>
    </source>
</evidence>
<reference evidence="7 10" key="2">
    <citation type="submission" date="2020-10" db="EMBL/GenBank/DDBJ databases">
        <title>Genome sequences of Pseudomonas isolates.</title>
        <authorList>
            <person name="Wessels L."/>
            <person name="Reich F."/>
            <person name="Hammerl J."/>
        </authorList>
    </citation>
    <scope>NUCLEOTIDE SEQUENCE [LARGE SCALE GENOMIC DNA]</scope>
    <source>
        <strain evidence="7 10">20-MO00624-0</strain>
    </source>
</reference>
<dbReference type="Pfam" id="PF00291">
    <property type="entry name" value="PALP"/>
    <property type="match status" value="1"/>
</dbReference>
<evidence type="ECO:0000256" key="5">
    <source>
        <dbReference type="PIRSR" id="PIRSR006278-2"/>
    </source>
</evidence>
<dbReference type="InterPro" id="IPR027278">
    <property type="entry name" value="ACCD_DCysDesulf"/>
</dbReference>
<dbReference type="InterPro" id="IPR001926">
    <property type="entry name" value="TrpB-like_PALP"/>
</dbReference>
<dbReference type="SUPFAM" id="SSF53686">
    <property type="entry name" value="Tryptophan synthase beta subunit-like PLP-dependent enzymes"/>
    <property type="match status" value="1"/>
</dbReference>
<evidence type="ECO:0000313" key="10">
    <source>
        <dbReference type="Proteomes" id="UP000626180"/>
    </source>
</evidence>